<evidence type="ECO:0000313" key="1">
    <source>
        <dbReference type="EMBL" id="SMQ26601.1"/>
    </source>
</evidence>
<comment type="caution">
    <text evidence="1">The sequence shown here is derived from an EMBL/GenBank/DDBJ whole genome shotgun (WGS) entry which is preliminary data.</text>
</comment>
<gene>
    <name evidence="1" type="ORF">SAMN04488483_3082</name>
</gene>
<dbReference type="Proteomes" id="UP001158048">
    <property type="component" value="Unassembled WGS sequence"/>
</dbReference>
<organism evidence="1 2">
    <name type="scientific">Pseudomonas helmanticensis</name>
    <dbReference type="NCBI Taxonomy" id="1471381"/>
    <lineage>
        <taxon>Bacteria</taxon>
        <taxon>Pseudomonadati</taxon>
        <taxon>Pseudomonadota</taxon>
        <taxon>Gammaproteobacteria</taxon>
        <taxon>Pseudomonadales</taxon>
        <taxon>Pseudomonadaceae</taxon>
        <taxon>Pseudomonas</taxon>
    </lineage>
</organism>
<keyword evidence="2" id="KW-1185">Reference proteome</keyword>
<reference evidence="1" key="1">
    <citation type="submission" date="2017-05" db="EMBL/GenBank/DDBJ databases">
        <authorList>
            <person name="Varghese N."/>
            <person name="Submissions S."/>
        </authorList>
    </citation>
    <scope>NUCLEOTIDE SEQUENCE</scope>
    <source>
        <strain evidence="1">LMG 28168</strain>
    </source>
</reference>
<sequence length="54" mass="6029">MAELSCGHTQHLRHQPPWQSRAWVLDPAQRIEKIGQPFACGWCAQASVSDNLGD</sequence>
<dbReference type="EMBL" id="FXUY01000001">
    <property type="protein sequence ID" value="SMQ26601.1"/>
    <property type="molecule type" value="Genomic_DNA"/>
</dbReference>
<name>A0ACD2U7B6_9PSED</name>
<accession>A0ACD2U7B6</accession>
<protein>
    <submittedName>
        <fullName evidence="1">Uncharacterized protein</fullName>
    </submittedName>
</protein>
<evidence type="ECO:0000313" key="2">
    <source>
        <dbReference type="Proteomes" id="UP001158048"/>
    </source>
</evidence>
<proteinExistence type="predicted"/>